<organism evidence="1 2">
    <name type="scientific">Potamilus streckersoni</name>
    <dbReference type="NCBI Taxonomy" id="2493646"/>
    <lineage>
        <taxon>Eukaryota</taxon>
        <taxon>Metazoa</taxon>
        <taxon>Spiralia</taxon>
        <taxon>Lophotrochozoa</taxon>
        <taxon>Mollusca</taxon>
        <taxon>Bivalvia</taxon>
        <taxon>Autobranchia</taxon>
        <taxon>Heteroconchia</taxon>
        <taxon>Palaeoheterodonta</taxon>
        <taxon>Unionida</taxon>
        <taxon>Unionoidea</taxon>
        <taxon>Unionidae</taxon>
        <taxon>Ambleminae</taxon>
        <taxon>Lampsilini</taxon>
        <taxon>Potamilus</taxon>
    </lineage>
</organism>
<accession>A0AAE0T0M7</accession>
<name>A0AAE0T0M7_9BIVA</name>
<comment type="caution">
    <text evidence="1">The sequence shown here is derived from an EMBL/GenBank/DDBJ whole genome shotgun (WGS) entry which is preliminary data.</text>
</comment>
<reference evidence="1" key="1">
    <citation type="journal article" date="2021" name="Genome Biol. Evol.">
        <title>A High-Quality Reference Genome for a Parasitic Bivalve with Doubly Uniparental Inheritance (Bivalvia: Unionida).</title>
        <authorList>
            <person name="Smith C.H."/>
        </authorList>
    </citation>
    <scope>NUCLEOTIDE SEQUENCE</scope>
    <source>
        <strain evidence="1">CHS0354</strain>
    </source>
</reference>
<dbReference type="Proteomes" id="UP001195483">
    <property type="component" value="Unassembled WGS sequence"/>
</dbReference>
<dbReference type="AlphaFoldDB" id="A0AAE0T0M7"/>
<keyword evidence="2" id="KW-1185">Reference proteome</keyword>
<reference evidence="1" key="3">
    <citation type="submission" date="2023-05" db="EMBL/GenBank/DDBJ databases">
        <authorList>
            <person name="Smith C.H."/>
        </authorList>
    </citation>
    <scope>NUCLEOTIDE SEQUENCE</scope>
    <source>
        <strain evidence="1">CHS0354</strain>
        <tissue evidence="1">Mantle</tissue>
    </source>
</reference>
<evidence type="ECO:0000313" key="2">
    <source>
        <dbReference type="Proteomes" id="UP001195483"/>
    </source>
</evidence>
<reference evidence="1" key="2">
    <citation type="journal article" date="2021" name="Genome Biol. Evol.">
        <title>Developing a high-quality reference genome for a parasitic bivalve with doubly uniparental inheritance (Bivalvia: Unionida).</title>
        <authorList>
            <person name="Smith C.H."/>
        </authorList>
    </citation>
    <scope>NUCLEOTIDE SEQUENCE</scope>
    <source>
        <strain evidence="1">CHS0354</strain>
        <tissue evidence="1">Mantle</tissue>
    </source>
</reference>
<dbReference type="EMBL" id="JAEAOA010001671">
    <property type="protein sequence ID" value="KAK3601524.1"/>
    <property type="molecule type" value="Genomic_DNA"/>
</dbReference>
<protein>
    <submittedName>
        <fullName evidence="1">Uncharacterized protein</fullName>
    </submittedName>
</protein>
<sequence>MDLMKRLAELYEEDTSDKVASDKVVSDEVTFSKDFIDKSIAYNEDDILYNSESGDDGEIVTVADRSNYSRSTTKRYNVKYHIAKNIMKFNFTVAEQQLFWQLIKPFLNIRIPGRQKNIKFDFIFVKIFNLMTISDDRKQYLISLCKPVKCKSVKQKYEEIYNNIIS</sequence>
<gene>
    <name evidence="1" type="ORF">CHS0354_027665</name>
</gene>
<evidence type="ECO:0000313" key="1">
    <source>
        <dbReference type="EMBL" id="KAK3601524.1"/>
    </source>
</evidence>
<proteinExistence type="predicted"/>